<organism evidence="2 3">
    <name type="scientific">Prauserella endophytica</name>
    <dbReference type="NCBI Taxonomy" id="1592324"/>
    <lineage>
        <taxon>Bacteria</taxon>
        <taxon>Bacillati</taxon>
        <taxon>Actinomycetota</taxon>
        <taxon>Actinomycetes</taxon>
        <taxon>Pseudonocardiales</taxon>
        <taxon>Pseudonocardiaceae</taxon>
        <taxon>Prauserella</taxon>
        <taxon>Prauserella coralliicola group</taxon>
    </lineage>
</organism>
<evidence type="ECO:0000313" key="3">
    <source>
        <dbReference type="Proteomes" id="UP000309992"/>
    </source>
</evidence>
<evidence type="ECO:0000256" key="1">
    <source>
        <dbReference type="SAM" id="MobiDB-lite"/>
    </source>
</evidence>
<accession>A0ABY2S6U6</accession>
<feature type="region of interest" description="Disordered" evidence="1">
    <location>
        <begin position="1"/>
        <end position="64"/>
    </location>
</feature>
<name>A0ABY2S6U6_9PSEU</name>
<keyword evidence="3" id="KW-1185">Reference proteome</keyword>
<dbReference type="RefSeq" id="WP_137095143.1">
    <property type="nucleotide sequence ID" value="NZ_SWMS01000006.1"/>
</dbReference>
<reference evidence="2 3" key="1">
    <citation type="journal article" date="2015" name="Antonie Van Leeuwenhoek">
        <title>Prauserella endophytica sp. nov., an endophytic actinobacterium isolated from Tamarix taklamakanensis.</title>
        <authorList>
            <person name="Liu J.M."/>
            <person name="Habden X."/>
            <person name="Guo L."/>
            <person name="Tuo L."/>
            <person name="Jiang Z.K."/>
            <person name="Liu S.W."/>
            <person name="Liu X.F."/>
            <person name="Chen L."/>
            <person name="Li R.F."/>
            <person name="Zhang Y.Q."/>
            <person name="Sun C.H."/>
        </authorList>
    </citation>
    <scope>NUCLEOTIDE SEQUENCE [LARGE SCALE GENOMIC DNA]</scope>
    <source>
        <strain evidence="2 3">CGMCC 4.7182</strain>
    </source>
</reference>
<protein>
    <submittedName>
        <fullName evidence="2">Uncharacterized protein</fullName>
    </submittedName>
</protein>
<gene>
    <name evidence="2" type="ORF">FCN18_12925</name>
</gene>
<comment type="caution">
    <text evidence="2">The sequence shown here is derived from an EMBL/GenBank/DDBJ whole genome shotgun (WGS) entry which is preliminary data.</text>
</comment>
<proteinExistence type="predicted"/>
<dbReference type="Proteomes" id="UP000309992">
    <property type="component" value="Unassembled WGS sequence"/>
</dbReference>
<evidence type="ECO:0000313" key="2">
    <source>
        <dbReference type="EMBL" id="TKG71024.1"/>
    </source>
</evidence>
<sequence length="64" mass="6431">MRGPSTIAPAPSRAASRLGAEIADREGPPSGLDPLADEQPAVGSADQAVREAGARVPVAMPQRG</sequence>
<dbReference type="EMBL" id="SWMS01000006">
    <property type="protein sequence ID" value="TKG71024.1"/>
    <property type="molecule type" value="Genomic_DNA"/>
</dbReference>